<keyword evidence="3" id="KW-0813">Transport</keyword>
<evidence type="ECO:0000313" key="12">
    <source>
        <dbReference type="EMBL" id="KAJ8278634.1"/>
    </source>
</evidence>
<evidence type="ECO:0000256" key="2">
    <source>
        <dbReference type="ARBA" id="ARBA00006855"/>
    </source>
</evidence>
<evidence type="ECO:0000256" key="5">
    <source>
        <dbReference type="ARBA" id="ARBA00022737"/>
    </source>
</evidence>
<dbReference type="GO" id="GO:0015184">
    <property type="term" value="F:L-cystine transmembrane transporter activity"/>
    <property type="evidence" value="ECO:0007669"/>
    <property type="project" value="TreeGrafter"/>
</dbReference>
<keyword evidence="9" id="KW-0458">Lysosome</keyword>
<evidence type="ECO:0000256" key="6">
    <source>
        <dbReference type="ARBA" id="ARBA00022847"/>
    </source>
</evidence>
<feature type="transmembrane region" description="Helical" evidence="11">
    <location>
        <begin position="499"/>
        <end position="518"/>
    </location>
</feature>
<evidence type="ECO:0000256" key="4">
    <source>
        <dbReference type="ARBA" id="ARBA00022692"/>
    </source>
</evidence>
<feature type="transmembrane region" description="Helical" evidence="11">
    <location>
        <begin position="79"/>
        <end position="100"/>
    </location>
</feature>
<evidence type="ECO:0000256" key="9">
    <source>
        <dbReference type="ARBA" id="ARBA00023228"/>
    </source>
</evidence>
<keyword evidence="5" id="KW-0677">Repeat</keyword>
<keyword evidence="8 11" id="KW-0472">Membrane</keyword>
<comment type="catalytic activity">
    <reaction evidence="10">
        <text>L-cystine(out) + H(+)(out) = L-cystine(in) + H(+)(in)</text>
        <dbReference type="Rhea" id="RHEA:66172"/>
        <dbReference type="ChEBI" id="CHEBI:15378"/>
        <dbReference type="ChEBI" id="CHEBI:35491"/>
    </reaction>
    <physiologicalReaction direction="left-to-right" evidence="10">
        <dbReference type="Rhea" id="RHEA:66173"/>
    </physiologicalReaction>
</comment>
<sequence>MQTVWASVVGLDFDFLALNLIGFIAYSVFNVGLYWVPYLKRGDQKVSKIGSAILVIAWTFPLVTLFVAVASKITWLEYIYYFSYVKLVITLIKYIPQAYLNYKRQSTEGWSIGNVLTDIVGGFFSIFQMFVQSHNNDEWRLIFGDPTKFGIGLFSICFDVLFMVQHYCLYRRPHIPESKAEVAERLLEVTDGRLCPRKMPEDRFLSTVVVAVCMLMTCDASVFLSAPATVHLEQKSSKNVTIVSSAPLNVTIAIGFNITYASTNASIVQLPEEVELPAQAKSCKFEVHADRVGQVTAYLYSNSTAVLSHKTRVRFMVIRSNVLEIINQVIGWIYFLAWSISFYPQLYENWRRKSVVGLNFDFLALNLTGFIAYSVFNVGLFWVPYLKEEFLKVNPNGVNPVDTNDVFFSLHAVILTLLYVCQCAVYERGDQKVSKIATGLLVIAWTFALVTLFVAVASKITWLDYIYYFSYIKLGVTLVKYIPQAYMNYKRQSTEGWSIGNVLLDFTGGSFSLIQMFLQSYNNDEWKLIFGDPTKFGLGVFSILFDVLFMVQHYCLYRRPGPQYQPVDS</sequence>
<dbReference type="Proteomes" id="UP001152803">
    <property type="component" value="Unassembled WGS sequence"/>
</dbReference>
<evidence type="ECO:0000256" key="1">
    <source>
        <dbReference type="ARBA" id="ARBA00004155"/>
    </source>
</evidence>
<feature type="transmembrane region" description="Helical" evidence="11">
    <location>
        <begin position="325"/>
        <end position="343"/>
    </location>
</feature>
<evidence type="ECO:0000256" key="11">
    <source>
        <dbReference type="SAM" id="Phobius"/>
    </source>
</evidence>
<comment type="caution">
    <text evidence="12">The sequence shown here is derived from an EMBL/GenBank/DDBJ whole genome shotgun (WGS) entry which is preliminary data.</text>
</comment>
<dbReference type="InterPro" id="IPR006603">
    <property type="entry name" value="PQ-loop_rpt"/>
</dbReference>
<feature type="transmembrane region" description="Helical" evidence="11">
    <location>
        <begin position="406"/>
        <end position="426"/>
    </location>
</feature>
<dbReference type="Pfam" id="PF04193">
    <property type="entry name" value="PQ-loop"/>
    <property type="match status" value="3"/>
</dbReference>
<reference evidence="12" key="1">
    <citation type="journal article" date="2023" name="Science">
        <title>Genome structures resolve the early diversification of teleost fishes.</title>
        <authorList>
            <person name="Parey E."/>
            <person name="Louis A."/>
            <person name="Montfort J."/>
            <person name="Bouchez O."/>
            <person name="Roques C."/>
            <person name="Iampietro C."/>
            <person name="Lluch J."/>
            <person name="Castinel A."/>
            <person name="Donnadieu C."/>
            <person name="Desvignes T."/>
            <person name="Floi Bucao C."/>
            <person name="Jouanno E."/>
            <person name="Wen M."/>
            <person name="Mejri S."/>
            <person name="Dirks R."/>
            <person name="Jansen H."/>
            <person name="Henkel C."/>
            <person name="Chen W.J."/>
            <person name="Zahm M."/>
            <person name="Cabau C."/>
            <person name="Klopp C."/>
            <person name="Thompson A.W."/>
            <person name="Robinson-Rechavi M."/>
            <person name="Braasch I."/>
            <person name="Lecointre G."/>
            <person name="Bobe J."/>
            <person name="Postlethwait J.H."/>
            <person name="Berthelot C."/>
            <person name="Roest Crollius H."/>
            <person name="Guiguen Y."/>
        </authorList>
    </citation>
    <scope>NUCLEOTIDE SEQUENCE</scope>
    <source>
        <strain evidence="12">Concon-B</strain>
    </source>
</reference>
<dbReference type="PANTHER" id="PTHR13131:SF5">
    <property type="entry name" value="CYSTINOSIN"/>
    <property type="match status" value="1"/>
</dbReference>
<feature type="transmembrane region" description="Helical" evidence="11">
    <location>
        <begin position="112"/>
        <end position="131"/>
    </location>
</feature>
<feature type="transmembrane region" description="Helical" evidence="11">
    <location>
        <begin position="363"/>
        <end position="386"/>
    </location>
</feature>
<dbReference type="GO" id="GO:0015293">
    <property type="term" value="F:symporter activity"/>
    <property type="evidence" value="ECO:0007669"/>
    <property type="project" value="UniProtKB-KW"/>
</dbReference>
<feature type="transmembrane region" description="Helical" evidence="11">
    <location>
        <begin position="438"/>
        <end position="460"/>
    </location>
</feature>
<feature type="transmembrane region" description="Helical" evidence="11">
    <location>
        <begin position="49"/>
        <end position="73"/>
    </location>
</feature>
<comment type="similarity">
    <text evidence="2">Belongs to the cystinosin family.</text>
</comment>
<dbReference type="PANTHER" id="PTHR13131">
    <property type="entry name" value="CYSTINOSIN"/>
    <property type="match status" value="1"/>
</dbReference>
<dbReference type="NCBIfam" id="TIGR00951">
    <property type="entry name" value="2A43"/>
    <property type="match status" value="1"/>
</dbReference>
<feature type="transmembrane region" description="Helical" evidence="11">
    <location>
        <begin position="204"/>
        <end position="226"/>
    </location>
</feature>
<feature type="transmembrane region" description="Helical" evidence="11">
    <location>
        <begin position="538"/>
        <end position="557"/>
    </location>
</feature>
<comment type="subcellular location">
    <subcellularLocation>
        <location evidence="1">Lysosome membrane</location>
        <topology evidence="1">Multi-pass membrane protein</topology>
    </subcellularLocation>
</comment>
<dbReference type="AlphaFoldDB" id="A0A9Q1DQU3"/>
<keyword evidence="7 11" id="KW-1133">Transmembrane helix</keyword>
<dbReference type="InterPro" id="IPR005282">
    <property type="entry name" value="LC_transporter"/>
</dbReference>
<evidence type="ECO:0000256" key="8">
    <source>
        <dbReference type="ARBA" id="ARBA00023136"/>
    </source>
</evidence>
<feature type="transmembrane region" description="Helical" evidence="11">
    <location>
        <begin position="15"/>
        <end position="37"/>
    </location>
</feature>
<proteinExistence type="inferred from homology"/>
<evidence type="ECO:0000313" key="13">
    <source>
        <dbReference type="Proteomes" id="UP001152803"/>
    </source>
</evidence>
<keyword evidence="6" id="KW-0769">Symport</keyword>
<dbReference type="GO" id="GO:0005765">
    <property type="term" value="C:lysosomal membrane"/>
    <property type="evidence" value="ECO:0007669"/>
    <property type="project" value="UniProtKB-SubCell"/>
</dbReference>
<organism evidence="12 13">
    <name type="scientific">Conger conger</name>
    <name type="common">Conger eel</name>
    <name type="synonym">Muraena conger</name>
    <dbReference type="NCBI Taxonomy" id="82655"/>
    <lineage>
        <taxon>Eukaryota</taxon>
        <taxon>Metazoa</taxon>
        <taxon>Chordata</taxon>
        <taxon>Craniata</taxon>
        <taxon>Vertebrata</taxon>
        <taxon>Euteleostomi</taxon>
        <taxon>Actinopterygii</taxon>
        <taxon>Neopterygii</taxon>
        <taxon>Teleostei</taxon>
        <taxon>Anguilliformes</taxon>
        <taxon>Congridae</taxon>
        <taxon>Conger</taxon>
    </lineage>
</organism>
<dbReference type="FunFam" id="1.20.1280.290:FF:000022">
    <property type="entry name" value="Cystinosin homolog"/>
    <property type="match status" value="1"/>
</dbReference>
<evidence type="ECO:0000256" key="7">
    <source>
        <dbReference type="ARBA" id="ARBA00022989"/>
    </source>
</evidence>
<protein>
    <recommendedName>
        <fullName evidence="14">Cystinosin</fullName>
    </recommendedName>
</protein>
<dbReference type="OrthoDB" id="75720at2759"/>
<name>A0A9Q1DQU3_CONCO</name>
<gene>
    <name evidence="12" type="ORF">COCON_G00057000</name>
</gene>
<dbReference type="Gene3D" id="1.20.1280.290">
    <property type="match status" value="3"/>
</dbReference>
<dbReference type="FunFam" id="1.20.1280.290:FF:000016">
    <property type="entry name" value="Cystinosin homolog"/>
    <property type="match status" value="2"/>
</dbReference>
<keyword evidence="4 11" id="KW-0812">Transmembrane</keyword>
<accession>A0A9Q1DQU3</accession>
<keyword evidence="13" id="KW-1185">Reference proteome</keyword>
<evidence type="ECO:0000256" key="3">
    <source>
        <dbReference type="ARBA" id="ARBA00022448"/>
    </source>
</evidence>
<feature type="transmembrane region" description="Helical" evidence="11">
    <location>
        <begin position="151"/>
        <end position="170"/>
    </location>
</feature>
<dbReference type="EMBL" id="JAFJMO010000004">
    <property type="protein sequence ID" value="KAJ8278634.1"/>
    <property type="molecule type" value="Genomic_DNA"/>
</dbReference>
<dbReference type="SMART" id="SM00679">
    <property type="entry name" value="CTNS"/>
    <property type="match status" value="3"/>
</dbReference>
<evidence type="ECO:0000256" key="10">
    <source>
        <dbReference type="ARBA" id="ARBA00048473"/>
    </source>
</evidence>
<evidence type="ECO:0008006" key="14">
    <source>
        <dbReference type="Google" id="ProtNLM"/>
    </source>
</evidence>